<organism evidence="5 6">
    <name type="scientific">Striga hermonthica</name>
    <name type="common">Purple witchweed</name>
    <name type="synonym">Buchnera hermonthica</name>
    <dbReference type="NCBI Taxonomy" id="68872"/>
    <lineage>
        <taxon>Eukaryota</taxon>
        <taxon>Viridiplantae</taxon>
        <taxon>Streptophyta</taxon>
        <taxon>Embryophyta</taxon>
        <taxon>Tracheophyta</taxon>
        <taxon>Spermatophyta</taxon>
        <taxon>Magnoliopsida</taxon>
        <taxon>eudicotyledons</taxon>
        <taxon>Gunneridae</taxon>
        <taxon>Pentapetalae</taxon>
        <taxon>asterids</taxon>
        <taxon>lamiids</taxon>
        <taxon>Lamiales</taxon>
        <taxon>Orobanchaceae</taxon>
        <taxon>Buchnereae</taxon>
        <taxon>Striga</taxon>
    </lineage>
</organism>
<dbReference type="GO" id="GO:0050482">
    <property type="term" value="P:arachidonate secretion"/>
    <property type="evidence" value="ECO:0007669"/>
    <property type="project" value="InterPro"/>
</dbReference>
<evidence type="ECO:0000313" key="5">
    <source>
        <dbReference type="EMBL" id="CAA0827576.1"/>
    </source>
</evidence>
<protein>
    <submittedName>
        <fullName evidence="5">Phospholipase A2-beta</fullName>
    </submittedName>
</protein>
<reference evidence="5" key="1">
    <citation type="submission" date="2019-12" db="EMBL/GenBank/DDBJ databases">
        <authorList>
            <person name="Scholes J."/>
        </authorList>
    </citation>
    <scope>NUCLEOTIDE SEQUENCE</scope>
</reference>
<dbReference type="GO" id="GO:0004623">
    <property type="term" value="F:phospholipase A2 activity"/>
    <property type="evidence" value="ECO:0007669"/>
    <property type="project" value="InterPro"/>
</dbReference>
<accession>A0A9N7NF41</accession>
<keyword evidence="3" id="KW-0812">Transmembrane</keyword>
<feature type="chain" id="PRO_5040287344" evidence="4">
    <location>
        <begin position="26"/>
        <end position="305"/>
    </location>
</feature>
<dbReference type="EMBL" id="CACSLK010027752">
    <property type="protein sequence ID" value="CAA0827576.1"/>
    <property type="molecule type" value="Genomic_DNA"/>
</dbReference>
<dbReference type="InterPro" id="IPR033113">
    <property type="entry name" value="PLA2_histidine"/>
</dbReference>
<keyword evidence="2" id="KW-0964">Secreted</keyword>
<evidence type="ECO:0000256" key="2">
    <source>
        <dbReference type="ARBA" id="ARBA00022525"/>
    </source>
</evidence>
<dbReference type="OrthoDB" id="566013at2759"/>
<proteinExistence type="predicted"/>
<feature type="signal peptide" evidence="4">
    <location>
        <begin position="1"/>
        <end position="25"/>
    </location>
</feature>
<dbReference type="GO" id="GO:0005576">
    <property type="term" value="C:extracellular region"/>
    <property type="evidence" value="ECO:0007669"/>
    <property type="project" value="UniProtKB-SubCell"/>
</dbReference>
<evidence type="ECO:0000256" key="1">
    <source>
        <dbReference type="ARBA" id="ARBA00004613"/>
    </source>
</evidence>
<dbReference type="GO" id="GO:0006644">
    <property type="term" value="P:phospholipid metabolic process"/>
    <property type="evidence" value="ECO:0007669"/>
    <property type="project" value="InterPro"/>
</dbReference>
<dbReference type="SUPFAM" id="SSF48619">
    <property type="entry name" value="Phospholipase A2, PLA2"/>
    <property type="match status" value="1"/>
</dbReference>
<evidence type="ECO:0000313" key="6">
    <source>
        <dbReference type="Proteomes" id="UP001153555"/>
    </source>
</evidence>
<gene>
    <name evidence="5" type="ORF">SHERM_23271</name>
</gene>
<keyword evidence="4" id="KW-0732">Signal</keyword>
<sequence length="305" mass="33522">MLPKHNVVQIHRAAVFILIILSVSGFIESSVEPQFICSRKCVAEDCSALGMKYGKYCGLGWSGCPGEKPCDDLDACCQAHDECVEKYGVTNIECHEKCKKCVIKVGNSGKVGFSESCPYSAAVPTLIQCMEASPSRARGAHRLEVFFYPKFWSSPFLIPTRWGSSHFYRILRCGGPLACSCGLDFWVRTFGASAWVISGCGTLGGRLVGGWKGFRHLAHCREAGVVDLGSFCRSGSLVLGQLHMLSGVIRSVEGGLIQVKSGFRVTFYIGVRQQFQKLTPRFRILLGLIVALLVSIRFICWGRVF</sequence>
<comment type="subcellular location">
    <subcellularLocation>
        <location evidence="1">Secreted</location>
    </subcellularLocation>
</comment>
<dbReference type="Gene3D" id="1.20.90.10">
    <property type="entry name" value="Phospholipase A2 domain"/>
    <property type="match status" value="1"/>
</dbReference>
<dbReference type="InterPro" id="IPR036444">
    <property type="entry name" value="PLipase_A2_dom_sf"/>
</dbReference>
<evidence type="ECO:0000256" key="4">
    <source>
        <dbReference type="SAM" id="SignalP"/>
    </source>
</evidence>
<dbReference type="AlphaFoldDB" id="A0A9N7NF41"/>
<dbReference type="PROSITE" id="PS00118">
    <property type="entry name" value="PA2_HIS"/>
    <property type="match status" value="1"/>
</dbReference>
<evidence type="ECO:0000256" key="3">
    <source>
        <dbReference type="SAM" id="Phobius"/>
    </source>
</evidence>
<keyword evidence="6" id="KW-1185">Reference proteome</keyword>
<comment type="caution">
    <text evidence="5">The sequence shown here is derived from an EMBL/GenBank/DDBJ whole genome shotgun (WGS) entry which is preliminary data.</text>
</comment>
<feature type="transmembrane region" description="Helical" evidence="3">
    <location>
        <begin position="282"/>
        <end position="300"/>
    </location>
</feature>
<name>A0A9N7NF41_STRHE</name>
<dbReference type="Proteomes" id="UP001153555">
    <property type="component" value="Unassembled WGS sequence"/>
</dbReference>
<keyword evidence="3" id="KW-1133">Transmembrane helix</keyword>
<keyword evidence="3" id="KW-0472">Membrane</keyword>